<feature type="transmembrane region" description="Helical" evidence="1">
    <location>
        <begin position="6"/>
        <end position="31"/>
    </location>
</feature>
<dbReference type="Pfam" id="PF14004">
    <property type="entry name" value="DUF4227"/>
    <property type="match status" value="1"/>
</dbReference>
<accession>A0A5J4JFP1</accession>
<gene>
    <name evidence="2" type="primary">yqzK</name>
    <name evidence="2" type="ORF">BpJC7_05830</name>
</gene>
<proteinExistence type="predicted"/>
<keyword evidence="1" id="KW-0472">Membrane</keyword>
<evidence type="ECO:0000313" key="3">
    <source>
        <dbReference type="Proteomes" id="UP000391919"/>
    </source>
</evidence>
<keyword evidence="1" id="KW-0812">Transmembrane</keyword>
<comment type="caution">
    <text evidence="2">The sequence shown here is derived from an EMBL/GenBank/DDBJ whole genome shotgun (WGS) entry which is preliminary data.</text>
</comment>
<dbReference type="AlphaFoldDB" id="A0A5J4JFP1"/>
<organism evidence="2 3">
    <name type="scientific">Weizmannia acidilactici</name>
    <dbReference type="NCBI Taxonomy" id="2607726"/>
    <lineage>
        <taxon>Bacteria</taxon>
        <taxon>Bacillati</taxon>
        <taxon>Bacillota</taxon>
        <taxon>Bacilli</taxon>
        <taxon>Bacillales</taxon>
        <taxon>Bacillaceae</taxon>
        <taxon>Heyndrickxia</taxon>
    </lineage>
</organism>
<dbReference type="Proteomes" id="UP000391919">
    <property type="component" value="Unassembled WGS sequence"/>
</dbReference>
<dbReference type="RefSeq" id="WP_151697504.1">
    <property type="nucleotide sequence ID" value="NZ_BKZP01000004.1"/>
</dbReference>
<name>A0A5J4JFP1_9BACI</name>
<evidence type="ECO:0000313" key="2">
    <source>
        <dbReference type="EMBL" id="GER69280.1"/>
    </source>
</evidence>
<sequence>MPWLKMLLHALKIFILFLCCTLLFYFTLLWVNQEYENYHRYEKPKGAAVKVSAAAKDEPAWVQRLLLFYMDGE</sequence>
<evidence type="ECO:0000256" key="1">
    <source>
        <dbReference type="SAM" id="Phobius"/>
    </source>
</evidence>
<reference evidence="2 3" key="1">
    <citation type="submission" date="2019-09" db="EMBL/GenBank/DDBJ databases">
        <title>Draft genome sequence of Bacillus sp. JC-7.</title>
        <authorList>
            <person name="Tanaka N."/>
            <person name="Shiwa Y."/>
            <person name="Fujita N."/>
            <person name="Tanasupawat S."/>
        </authorList>
    </citation>
    <scope>NUCLEOTIDE SEQUENCE [LARGE SCALE GENOMIC DNA]</scope>
    <source>
        <strain evidence="2 3">JC-7</strain>
    </source>
</reference>
<keyword evidence="3" id="KW-1185">Reference proteome</keyword>
<dbReference type="EMBL" id="BKZQ01000005">
    <property type="protein sequence ID" value="GER69280.1"/>
    <property type="molecule type" value="Genomic_DNA"/>
</dbReference>
<protein>
    <submittedName>
        <fullName evidence="2">Membrane protein YqzK</fullName>
    </submittedName>
</protein>
<keyword evidence="1" id="KW-1133">Transmembrane helix</keyword>
<dbReference type="InterPro" id="IPR025321">
    <property type="entry name" value="DUF4227"/>
</dbReference>